<reference evidence="3" key="1">
    <citation type="submission" date="2013-07" db="EMBL/GenBank/DDBJ databases">
        <title>The genome of Eucalyptus grandis.</title>
        <authorList>
            <person name="Schmutz J."/>
            <person name="Hayes R."/>
            <person name="Myburg A."/>
            <person name="Tuskan G."/>
            <person name="Grattapaglia D."/>
            <person name="Rokhsar D.S."/>
        </authorList>
    </citation>
    <scope>NUCLEOTIDE SEQUENCE</scope>
    <source>
        <tissue evidence="3">Leaf extractions</tissue>
    </source>
</reference>
<dbReference type="EMBL" id="KK198755">
    <property type="protein sequence ID" value="KCW79687.1"/>
    <property type="molecule type" value="Genomic_DNA"/>
</dbReference>
<feature type="region of interest" description="Disordered" evidence="1">
    <location>
        <begin position="180"/>
        <end position="204"/>
    </location>
</feature>
<evidence type="ECO:0000313" key="3">
    <source>
        <dbReference type="EMBL" id="KCW79687.1"/>
    </source>
</evidence>
<keyword evidence="2" id="KW-1133">Transmembrane helix</keyword>
<evidence type="ECO:0000256" key="1">
    <source>
        <dbReference type="SAM" id="MobiDB-lite"/>
    </source>
</evidence>
<keyword evidence="2" id="KW-0472">Membrane</keyword>
<name>A0A059CMT3_EUCGR</name>
<evidence type="ECO:0000256" key="2">
    <source>
        <dbReference type="SAM" id="Phobius"/>
    </source>
</evidence>
<dbReference type="AlphaFoldDB" id="A0A059CMT3"/>
<keyword evidence="2" id="KW-0812">Transmembrane</keyword>
<proteinExistence type="predicted"/>
<gene>
    <name evidence="3" type="ORF">EUGRSUZ_C01039</name>
</gene>
<protein>
    <submittedName>
        <fullName evidence="3">Uncharacterized protein</fullName>
    </submittedName>
</protein>
<accession>A0A059CMT3</accession>
<dbReference type="InParanoid" id="A0A059CMT3"/>
<feature type="compositionally biased region" description="Basic and acidic residues" evidence="1">
    <location>
        <begin position="180"/>
        <end position="190"/>
    </location>
</feature>
<organism evidence="3">
    <name type="scientific">Eucalyptus grandis</name>
    <name type="common">Flooded gum</name>
    <dbReference type="NCBI Taxonomy" id="71139"/>
    <lineage>
        <taxon>Eukaryota</taxon>
        <taxon>Viridiplantae</taxon>
        <taxon>Streptophyta</taxon>
        <taxon>Embryophyta</taxon>
        <taxon>Tracheophyta</taxon>
        <taxon>Spermatophyta</taxon>
        <taxon>Magnoliopsida</taxon>
        <taxon>eudicotyledons</taxon>
        <taxon>Gunneridae</taxon>
        <taxon>Pentapetalae</taxon>
        <taxon>rosids</taxon>
        <taxon>malvids</taxon>
        <taxon>Myrtales</taxon>
        <taxon>Myrtaceae</taxon>
        <taxon>Myrtoideae</taxon>
        <taxon>Eucalypteae</taxon>
        <taxon>Eucalyptus</taxon>
    </lineage>
</organism>
<sequence>MVVGVEGEEAVQEPLQVLGREHLPLHDHLHHRRPEVTVRVARPLHDREAPLHVAAVVLAQGHDVRGRRSPPPPPARARPPDGAAAALGLGGVGGEAPGREQGLRLVVLSLVVAAEQVAVVVSALRGRAEAQRARSIAAALLAFALALLGHVFLATLFEPAATVAMEMRLPMVILVPEPAGEHPAQRRDGGGRGAEAAVADVPAR</sequence>
<feature type="compositionally biased region" description="Low complexity" evidence="1">
    <location>
        <begin position="194"/>
        <end position="204"/>
    </location>
</feature>
<dbReference type="Gramene" id="KCW79687">
    <property type="protein sequence ID" value="KCW79687"/>
    <property type="gene ID" value="EUGRSUZ_C01039"/>
</dbReference>
<feature type="transmembrane region" description="Helical" evidence="2">
    <location>
        <begin position="136"/>
        <end position="157"/>
    </location>
</feature>